<reference evidence="4" key="3">
    <citation type="journal article" date="2014" name="Genetics">
        <title>Maintaining two mating types: Structure of the mating type locus and its role in heterokaryosis in Podospora anserina.</title>
        <authorList>
            <person name="Grognet P."/>
            <person name="Bidard F."/>
            <person name="Kuchly C."/>
            <person name="Tong L.C.H."/>
            <person name="Coppin E."/>
            <person name="Benkhali J.A."/>
            <person name="Couloux A."/>
            <person name="Wincker P."/>
            <person name="Debuchy R."/>
            <person name="Silar P."/>
        </authorList>
    </citation>
    <scope>GENOME REANNOTATION</scope>
    <source>
        <strain evidence="4">S / ATCC MYA-4624 / DSM 980 / FGSC 10383</strain>
    </source>
</reference>
<evidence type="ECO:0000256" key="1">
    <source>
        <dbReference type="SAM" id="MobiDB-lite"/>
    </source>
</evidence>
<reference evidence="3" key="4">
    <citation type="submission" date="2015-04" db="EMBL/GenBank/DDBJ databases">
        <title>Maintaining two mating types: Structure of the mating type locus and its role in heterokaryosis in Podospora anserina.</title>
        <authorList>
            <person name="Grognet P."/>
            <person name="Bidard F."/>
            <person name="Kuchly C."/>
            <person name="Chan Ho Tong L."/>
            <person name="Coppin E."/>
            <person name="Ait Benkhali J."/>
            <person name="Couloux A."/>
            <person name="Wincker P."/>
            <person name="Debuchy R."/>
            <person name="Silar P."/>
        </authorList>
    </citation>
    <scope>NUCLEOTIDE SEQUENCE</scope>
</reference>
<dbReference type="RefSeq" id="XP_001910393.1">
    <property type="nucleotide sequence ID" value="XM_001910358.1"/>
</dbReference>
<dbReference type="GeneID" id="6194826"/>
<evidence type="ECO:0000313" key="4">
    <source>
        <dbReference type="Proteomes" id="UP000001197"/>
    </source>
</evidence>
<evidence type="ECO:0000313" key="3">
    <source>
        <dbReference type="EMBL" id="CDP30924.1"/>
    </source>
</evidence>
<accession>B2B342</accession>
<sequence length="173" mass="19450">MTDRPVIMDPPARRTSHMPAQTSGGFPSPTLDHASANPKFVDDCTRMTYAIQQSLPEAVRRIVRDHWEKCLLGTEFHQAFIVSCISHINYPLYVSVFPHFTRIHSSILLTRPHPEHPCPRPRLLSSRLLPVMGRVALAGGELWKDTLVSCRARVDGLLVLCLPPAAFFIPSYL</sequence>
<keyword evidence="4" id="KW-1185">Reference proteome</keyword>
<evidence type="ECO:0000313" key="2">
    <source>
        <dbReference type="EMBL" id="CAP71528.1"/>
    </source>
</evidence>
<organism evidence="2">
    <name type="scientific">Podospora anserina (strain S / ATCC MYA-4624 / DSM 980 / FGSC 10383)</name>
    <name type="common">Pleurage anserina</name>
    <dbReference type="NCBI Taxonomy" id="515849"/>
    <lineage>
        <taxon>Eukaryota</taxon>
        <taxon>Fungi</taxon>
        <taxon>Dikarya</taxon>
        <taxon>Ascomycota</taxon>
        <taxon>Pezizomycotina</taxon>
        <taxon>Sordariomycetes</taxon>
        <taxon>Sordariomycetidae</taxon>
        <taxon>Sordariales</taxon>
        <taxon>Podosporaceae</taxon>
        <taxon>Podospora</taxon>
        <taxon>Podospora anserina</taxon>
    </lineage>
</organism>
<dbReference type="eggNOG" id="ENOG502RJIP">
    <property type="taxonomic scope" value="Eukaryota"/>
</dbReference>
<proteinExistence type="predicted"/>
<dbReference type="KEGG" id="pan:PODANSg7431"/>
<reference evidence="2 4" key="1">
    <citation type="journal article" date="2008" name="Genome Biol.">
        <title>The genome sequence of the model ascomycete fungus Podospora anserina.</title>
        <authorList>
            <person name="Espagne E."/>
            <person name="Lespinet O."/>
            <person name="Malagnac F."/>
            <person name="Da Silva C."/>
            <person name="Jaillon O."/>
            <person name="Porcel B.M."/>
            <person name="Couloux A."/>
            <person name="Aury J.-M."/>
            <person name="Segurens B."/>
            <person name="Poulain J."/>
            <person name="Anthouard V."/>
            <person name="Grossetete S."/>
            <person name="Khalili H."/>
            <person name="Coppin E."/>
            <person name="Dequard-Chablat M."/>
            <person name="Picard M."/>
            <person name="Contamine V."/>
            <person name="Arnaise S."/>
            <person name="Bourdais A."/>
            <person name="Berteaux-Lecellier V."/>
            <person name="Gautheret D."/>
            <person name="de Vries R.P."/>
            <person name="Battaglia E."/>
            <person name="Coutinho P.M."/>
            <person name="Danchin E.G.J."/>
            <person name="Henrissat B."/>
            <person name="El Khoury R."/>
            <person name="Sainsard-Chanet A."/>
            <person name="Boivin A."/>
            <person name="Pinan-Lucarre B."/>
            <person name="Sellem C.H."/>
            <person name="Debuchy R."/>
            <person name="Wincker P."/>
            <person name="Weissenbach J."/>
            <person name="Silar P."/>
        </authorList>
    </citation>
    <scope>NUCLEOTIDE SEQUENCE [LARGE SCALE GENOMIC DNA]</scope>
    <source>
        <strain evidence="4">S / ATCC MYA-4624 / DSM 980 / FGSC 10383</strain>
        <strain evidence="2">S mat+</strain>
    </source>
</reference>
<dbReference type="AlphaFoldDB" id="B2B342"/>
<gene>
    <name evidence="2" type="ORF">PODANS_6_1140</name>
</gene>
<dbReference type="OrthoDB" id="5243800at2759"/>
<dbReference type="EMBL" id="CU638744">
    <property type="protein sequence ID" value="CAP71528.1"/>
    <property type="molecule type" value="Genomic_DNA"/>
</dbReference>
<dbReference type="VEuPathDB" id="FungiDB:PODANS_6_1140"/>
<dbReference type="EMBL" id="FO904941">
    <property type="protein sequence ID" value="CDP30924.1"/>
    <property type="molecule type" value="Genomic_DNA"/>
</dbReference>
<reference evidence="2" key="2">
    <citation type="submission" date="2008-07" db="EMBL/GenBank/DDBJ databases">
        <authorList>
            <person name="Genoscope - CEA"/>
        </authorList>
    </citation>
    <scope>NUCLEOTIDE SEQUENCE</scope>
    <source>
        <strain evidence="2">S mat+</strain>
    </source>
</reference>
<name>B2B342_PODAN</name>
<dbReference type="Proteomes" id="UP000001197">
    <property type="component" value="Chromosome 6"/>
</dbReference>
<dbReference type="HOGENOM" id="CLU_1548267_0_0_1"/>
<feature type="region of interest" description="Disordered" evidence="1">
    <location>
        <begin position="1"/>
        <end position="32"/>
    </location>
</feature>
<protein>
    <submittedName>
        <fullName evidence="2">Podospora anserina S mat+ genomic DNA chromosome 6, supercontig 2</fullName>
    </submittedName>
</protein>